<dbReference type="GO" id="GO:0004788">
    <property type="term" value="F:thiamine diphosphokinase activity"/>
    <property type="evidence" value="ECO:0007669"/>
    <property type="project" value="UniProtKB-UniRule"/>
</dbReference>
<dbReference type="AlphaFoldDB" id="A0A1T4JUE1"/>
<evidence type="ECO:0000313" key="7">
    <source>
        <dbReference type="EMBL" id="SJZ33763.1"/>
    </source>
</evidence>
<dbReference type="RefSeq" id="WP_078692630.1">
    <property type="nucleotide sequence ID" value="NZ_FUWX01000004.1"/>
</dbReference>
<protein>
    <recommendedName>
        <fullName evidence="5">Thiamine diphosphokinase</fullName>
        <ecNumber evidence="5">2.7.6.2</ecNumber>
    </recommendedName>
</protein>
<dbReference type="SUPFAM" id="SSF63862">
    <property type="entry name" value="Thiamin pyrophosphokinase, substrate-binding domain"/>
    <property type="match status" value="1"/>
</dbReference>
<sequence length="211" mass="24338">MIKKEAYIFLNGEINIEDKFYKELFLEQRDIYCADGGIKFCEALNIVPKEIWGDLDSSDEKIIKKYKEKGSEIKKFPADKDFTDGELLIDYVISKGYEKVYLLGALGGRIDHELTNINLLSKYEELTILTEKEVVFFIGRKYTINNRKFSTVSFIPMSDKVKGLTLEGFKYPLNNYNLLRGESRCMSNILISDKGEISYDEGQLLCVINLM</sequence>
<dbReference type="PANTHER" id="PTHR41299:SF1">
    <property type="entry name" value="THIAMINE PYROPHOSPHOKINASE"/>
    <property type="match status" value="1"/>
</dbReference>
<dbReference type="InterPro" id="IPR053149">
    <property type="entry name" value="TPK"/>
</dbReference>
<dbReference type="GO" id="GO:0030975">
    <property type="term" value="F:thiamine binding"/>
    <property type="evidence" value="ECO:0007669"/>
    <property type="project" value="InterPro"/>
</dbReference>
<keyword evidence="2" id="KW-0547">Nucleotide-binding</keyword>
<evidence type="ECO:0000256" key="4">
    <source>
        <dbReference type="ARBA" id="ARBA00022840"/>
    </source>
</evidence>
<dbReference type="OrthoDB" id="9804377at2"/>
<evidence type="ECO:0000259" key="6">
    <source>
        <dbReference type="SMART" id="SM00983"/>
    </source>
</evidence>
<evidence type="ECO:0000256" key="5">
    <source>
        <dbReference type="NCBIfam" id="TIGR01378"/>
    </source>
</evidence>
<dbReference type="SMART" id="SM00983">
    <property type="entry name" value="TPK_B1_binding"/>
    <property type="match status" value="1"/>
</dbReference>
<dbReference type="Gene3D" id="3.40.50.10240">
    <property type="entry name" value="Thiamin pyrophosphokinase, catalytic domain"/>
    <property type="match status" value="1"/>
</dbReference>
<evidence type="ECO:0000256" key="3">
    <source>
        <dbReference type="ARBA" id="ARBA00022777"/>
    </source>
</evidence>
<dbReference type="InterPro" id="IPR036371">
    <property type="entry name" value="TPK_B1-bd_sf"/>
</dbReference>
<dbReference type="InterPro" id="IPR007371">
    <property type="entry name" value="TPK_catalytic"/>
</dbReference>
<dbReference type="Pfam" id="PF04265">
    <property type="entry name" value="TPK_B1_binding"/>
    <property type="match status" value="1"/>
</dbReference>
<accession>A0A1T4JUE1</accession>
<dbReference type="GO" id="GO:0009229">
    <property type="term" value="P:thiamine diphosphate biosynthetic process"/>
    <property type="evidence" value="ECO:0007669"/>
    <property type="project" value="InterPro"/>
</dbReference>
<proteinExistence type="predicted"/>
<dbReference type="EMBL" id="FUWX01000004">
    <property type="protein sequence ID" value="SJZ33763.1"/>
    <property type="molecule type" value="Genomic_DNA"/>
</dbReference>
<feature type="domain" description="Thiamin pyrophosphokinase thiamin-binding" evidence="6">
    <location>
        <begin position="139"/>
        <end position="205"/>
    </location>
</feature>
<reference evidence="7 8" key="1">
    <citation type="submission" date="2017-02" db="EMBL/GenBank/DDBJ databases">
        <authorList>
            <person name="Peterson S.W."/>
        </authorList>
    </citation>
    <scope>NUCLEOTIDE SEQUENCE [LARGE SCALE GENOMIC DNA]</scope>
    <source>
        <strain evidence="7 8">ATCC 700028</strain>
    </source>
</reference>
<keyword evidence="4" id="KW-0067">ATP-binding</keyword>
<dbReference type="InterPro" id="IPR007373">
    <property type="entry name" value="Thiamin_PyroPKinase_B1-bd"/>
</dbReference>
<name>A0A1T4JUE1_9FUSO</name>
<dbReference type="SUPFAM" id="SSF63999">
    <property type="entry name" value="Thiamin pyrophosphokinase, catalytic domain"/>
    <property type="match status" value="1"/>
</dbReference>
<keyword evidence="1" id="KW-0808">Transferase</keyword>
<organism evidence="7 8">
    <name type="scientific">Cetobacterium ceti</name>
    <dbReference type="NCBI Taxonomy" id="180163"/>
    <lineage>
        <taxon>Bacteria</taxon>
        <taxon>Fusobacteriati</taxon>
        <taxon>Fusobacteriota</taxon>
        <taxon>Fusobacteriia</taxon>
        <taxon>Fusobacteriales</taxon>
        <taxon>Fusobacteriaceae</taxon>
        <taxon>Cetobacterium</taxon>
    </lineage>
</organism>
<dbReference type="InterPro" id="IPR006282">
    <property type="entry name" value="Thi_PPkinase"/>
</dbReference>
<dbReference type="GO" id="GO:0005524">
    <property type="term" value="F:ATP binding"/>
    <property type="evidence" value="ECO:0007669"/>
    <property type="project" value="UniProtKB-KW"/>
</dbReference>
<dbReference type="PANTHER" id="PTHR41299">
    <property type="entry name" value="THIAMINE PYROPHOSPHOKINASE"/>
    <property type="match status" value="1"/>
</dbReference>
<dbReference type="CDD" id="cd07995">
    <property type="entry name" value="TPK"/>
    <property type="match status" value="1"/>
</dbReference>
<evidence type="ECO:0000256" key="1">
    <source>
        <dbReference type="ARBA" id="ARBA00022679"/>
    </source>
</evidence>
<dbReference type="GO" id="GO:0006772">
    <property type="term" value="P:thiamine metabolic process"/>
    <property type="evidence" value="ECO:0007669"/>
    <property type="project" value="UniProtKB-UniRule"/>
</dbReference>
<dbReference type="EC" id="2.7.6.2" evidence="5"/>
<dbReference type="GO" id="GO:0016301">
    <property type="term" value="F:kinase activity"/>
    <property type="evidence" value="ECO:0007669"/>
    <property type="project" value="UniProtKB-KW"/>
</dbReference>
<keyword evidence="3 7" id="KW-0418">Kinase</keyword>
<dbReference type="NCBIfam" id="TIGR01378">
    <property type="entry name" value="thi_PPkinase"/>
    <property type="match status" value="1"/>
</dbReference>
<gene>
    <name evidence="7" type="ORF">SAMN02745174_00078</name>
</gene>
<dbReference type="Proteomes" id="UP000191153">
    <property type="component" value="Unassembled WGS sequence"/>
</dbReference>
<dbReference type="STRING" id="180163.SAMN02745174_00078"/>
<keyword evidence="8" id="KW-1185">Reference proteome</keyword>
<evidence type="ECO:0000313" key="8">
    <source>
        <dbReference type="Proteomes" id="UP000191153"/>
    </source>
</evidence>
<dbReference type="Pfam" id="PF04263">
    <property type="entry name" value="TPK_catalytic"/>
    <property type="match status" value="1"/>
</dbReference>
<dbReference type="InterPro" id="IPR036759">
    <property type="entry name" value="TPK_catalytic_sf"/>
</dbReference>
<evidence type="ECO:0000256" key="2">
    <source>
        <dbReference type="ARBA" id="ARBA00022741"/>
    </source>
</evidence>